<evidence type="ECO:0000256" key="2">
    <source>
        <dbReference type="ARBA" id="ARBA00023157"/>
    </source>
</evidence>
<evidence type="ECO:0000256" key="4">
    <source>
        <dbReference type="SAM" id="MobiDB-lite"/>
    </source>
</evidence>
<proteinExistence type="inferred from homology"/>
<organism evidence="5">
    <name type="scientific">Rhipicephalus appendiculatus</name>
    <name type="common">Brown ear tick</name>
    <dbReference type="NCBI Taxonomy" id="34631"/>
    <lineage>
        <taxon>Eukaryota</taxon>
        <taxon>Metazoa</taxon>
        <taxon>Ecdysozoa</taxon>
        <taxon>Arthropoda</taxon>
        <taxon>Chelicerata</taxon>
        <taxon>Arachnida</taxon>
        <taxon>Acari</taxon>
        <taxon>Parasitiformes</taxon>
        <taxon>Ixodida</taxon>
        <taxon>Ixodoidea</taxon>
        <taxon>Ixodidae</taxon>
        <taxon>Rhipicephalinae</taxon>
        <taxon>Rhipicephalus</taxon>
        <taxon>Rhipicephalus</taxon>
    </lineage>
</organism>
<protein>
    <recommendedName>
        <fullName evidence="3">COX assembly mitochondrial protein</fullName>
    </recommendedName>
</protein>
<dbReference type="Pfam" id="PF08583">
    <property type="entry name" value="Cmc1"/>
    <property type="match status" value="1"/>
</dbReference>
<dbReference type="InterPro" id="IPR013892">
    <property type="entry name" value="Cyt_c_biogenesis_Cmc1-like"/>
</dbReference>
<comment type="similarity">
    <text evidence="1 3">Belongs to the CMC family.</text>
</comment>
<reference evidence="5" key="1">
    <citation type="journal article" date="2016" name="Ticks Tick Borne Dis.">
        <title>De novo assembly and annotation of the salivary gland transcriptome of Rhipicephalus appendiculatus male and female ticks during blood feeding.</title>
        <authorList>
            <person name="de Castro M.H."/>
            <person name="de Klerk D."/>
            <person name="Pienaar R."/>
            <person name="Latif A.A."/>
            <person name="Rees D.J."/>
            <person name="Mans B.J."/>
        </authorList>
    </citation>
    <scope>NUCLEOTIDE SEQUENCE</scope>
    <source>
        <tissue evidence="5">Salivary glands</tissue>
    </source>
</reference>
<dbReference type="GO" id="GO:0005739">
    <property type="term" value="C:mitochondrion"/>
    <property type="evidence" value="ECO:0007669"/>
    <property type="project" value="UniProtKB-SubCell"/>
</dbReference>
<dbReference type="PROSITE" id="PS51808">
    <property type="entry name" value="CHCH"/>
    <property type="match status" value="1"/>
</dbReference>
<dbReference type="AlphaFoldDB" id="A0A131Z3Q7"/>
<dbReference type="EMBL" id="GEDV01003471">
    <property type="protein sequence ID" value="JAP85086.1"/>
    <property type="molecule type" value="Transcribed_RNA"/>
</dbReference>
<accession>A0A131Z3Q7</accession>
<evidence type="ECO:0000256" key="1">
    <source>
        <dbReference type="ARBA" id="ARBA00007347"/>
    </source>
</evidence>
<keyword evidence="2" id="KW-1015">Disulfide bond</keyword>
<sequence length="139" mass="16127">MSSQVQEHAETSVLPEGFSGGPHGLGDPNDRRLRKVEVEVLIPQKMRDKARDEKCADLVEKFGECSKREGLMLPFKCRQENNALKACLKKWYEDPEFQHMCREEYLSERSKFRETGVWQKKDKRADIRSKKAHESSSNA</sequence>
<feature type="region of interest" description="Disordered" evidence="4">
    <location>
        <begin position="1"/>
        <end position="33"/>
    </location>
</feature>
<dbReference type="PANTHER" id="PTHR22977">
    <property type="entry name" value="COX ASSEMBLY MITOCHONDRIAL PROTEIN"/>
    <property type="match status" value="1"/>
</dbReference>
<keyword evidence="3" id="KW-0496">Mitochondrion</keyword>
<evidence type="ECO:0000313" key="5">
    <source>
        <dbReference type="EMBL" id="JAP85086.1"/>
    </source>
</evidence>
<name>A0A131Z3Q7_RHIAP</name>
<evidence type="ECO:0000256" key="3">
    <source>
        <dbReference type="RuleBase" id="RU364104"/>
    </source>
</evidence>
<dbReference type="PANTHER" id="PTHR22977:SF5">
    <property type="entry name" value="COX ASSEMBLY MITOCHONDRIAL PROTEIN HOMOLOG"/>
    <property type="match status" value="1"/>
</dbReference>
<comment type="subcellular location">
    <subcellularLocation>
        <location evidence="3">Mitochondrion</location>
    </subcellularLocation>
</comment>